<name>A0A7W9TYJ6_9BURK</name>
<organism evidence="2 3">
    <name type="scientific">Paraburkholderia bannensis</name>
    <dbReference type="NCBI Taxonomy" id="765414"/>
    <lineage>
        <taxon>Bacteria</taxon>
        <taxon>Pseudomonadati</taxon>
        <taxon>Pseudomonadota</taxon>
        <taxon>Betaproteobacteria</taxon>
        <taxon>Burkholderiales</taxon>
        <taxon>Burkholderiaceae</taxon>
        <taxon>Paraburkholderia</taxon>
    </lineage>
</organism>
<evidence type="ECO:0000313" key="3">
    <source>
        <dbReference type="Proteomes" id="UP000571554"/>
    </source>
</evidence>
<accession>A0A7W9TYJ6</accession>
<reference evidence="2 3" key="1">
    <citation type="submission" date="2020-08" db="EMBL/GenBank/DDBJ databases">
        <title>Above-ground endophytic microbial communities from plants in different locations in the United States.</title>
        <authorList>
            <person name="Frank C."/>
        </authorList>
    </citation>
    <scope>NUCLEOTIDE SEQUENCE [LARGE SCALE GENOMIC DNA]</scope>
    <source>
        <strain evidence="2 3">WP4_2_2</strain>
    </source>
</reference>
<dbReference type="SUPFAM" id="SSF54637">
    <property type="entry name" value="Thioesterase/thiol ester dehydrase-isomerase"/>
    <property type="match status" value="1"/>
</dbReference>
<dbReference type="EMBL" id="JACHBW010000010">
    <property type="protein sequence ID" value="MBB6103714.1"/>
    <property type="molecule type" value="Genomic_DNA"/>
</dbReference>
<dbReference type="InterPro" id="IPR029069">
    <property type="entry name" value="HotDog_dom_sf"/>
</dbReference>
<dbReference type="RefSeq" id="WP_183725358.1">
    <property type="nucleotide sequence ID" value="NZ_JACHBW010000010.1"/>
</dbReference>
<dbReference type="PANTHER" id="PTHR42993:SF1">
    <property type="entry name" value="MAOC-LIKE DEHYDRATASE DOMAIN-CONTAINING PROTEIN"/>
    <property type="match status" value="1"/>
</dbReference>
<dbReference type="CDD" id="cd03450">
    <property type="entry name" value="NodN"/>
    <property type="match status" value="1"/>
</dbReference>
<evidence type="ECO:0000313" key="2">
    <source>
        <dbReference type="EMBL" id="MBB6103714.1"/>
    </source>
</evidence>
<protein>
    <submittedName>
        <fullName evidence="2">Acyl dehydratase</fullName>
    </submittedName>
</protein>
<dbReference type="Gene3D" id="3.10.129.10">
    <property type="entry name" value="Hotdog Thioesterase"/>
    <property type="match status" value="1"/>
</dbReference>
<keyword evidence="3" id="KW-1185">Reference proteome</keyword>
<feature type="domain" description="MaoC-like" evidence="1">
    <location>
        <begin position="25"/>
        <end position="131"/>
    </location>
</feature>
<dbReference type="InterPro" id="IPR039375">
    <property type="entry name" value="NodN-like"/>
</dbReference>
<dbReference type="PANTHER" id="PTHR42993">
    <property type="entry name" value="MAOC-LIKE DEHYDRATASE DOMAIN-CONTAINING PROTEIN"/>
    <property type="match status" value="1"/>
</dbReference>
<dbReference type="AlphaFoldDB" id="A0A7W9TYJ6"/>
<sequence>MSEVAANATAVVEIADLAALRALVGAQPFVSPWREVSAASVQGFADATGDHQWIHIDAERARRESPFGGPVAHGFLTLSLVPVLLAGTLKMHQRMGVNYGLNRVRFTSPVPVGAKLRGRFGVKEVSDVEGGGAQVVWNVTLEAEGSERPACIAEFISRHYF</sequence>
<dbReference type="InterPro" id="IPR002539">
    <property type="entry name" value="MaoC-like_dom"/>
</dbReference>
<proteinExistence type="predicted"/>
<comment type="caution">
    <text evidence="2">The sequence shown here is derived from an EMBL/GenBank/DDBJ whole genome shotgun (WGS) entry which is preliminary data.</text>
</comment>
<dbReference type="Pfam" id="PF01575">
    <property type="entry name" value="MaoC_dehydratas"/>
    <property type="match status" value="1"/>
</dbReference>
<dbReference type="Proteomes" id="UP000571554">
    <property type="component" value="Unassembled WGS sequence"/>
</dbReference>
<evidence type="ECO:0000259" key="1">
    <source>
        <dbReference type="Pfam" id="PF01575"/>
    </source>
</evidence>
<gene>
    <name evidence="2" type="ORF">F4827_003569</name>
</gene>